<feature type="transmembrane region" description="Helical" evidence="5">
    <location>
        <begin position="119"/>
        <end position="138"/>
    </location>
</feature>
<evidence type="ECO:0000256" key="1">
    <source>
        <dbReference type="ARBA" id="ARBA00004141"/>
    </source>
</evidence>
<comment type="similarity">
    <text evidence="5">Belongs to the BI1 family.</text>
</comment>
<dbReference type="PANTHER" id="PTHR23291:SF39">
    <property type="entry name" value="OS11G0581900 PROTEIN"/>
    <property type="match status" value="1"/>
</dbReference>
<feature type="transmembrane region" description="Helical" evidence="5">
    <location>
        <begin position="144"/>
        <end position="166"/>
    </location>
</feature>
<feature type="transmembrane region" description="Helical" evidence="5">
    <location>
        <begin position="173"/>
        <end position="193"/>
    </location>
</feature>
<dbReference type="OrthoDB" id="7933078at2759"/>
<dbReference type="STRING" id="4540.A0A3L6Q2P7"/>
<proteinExistence type="inferred from homology"/>
<gene>
    <name evidence="6" type="ORF">C2845_PM17G12170</name>
</gene>
<comment type="subcellular location">
    <subcellularLocation>
        <location evidence="1">Membrane</location>
        <topology evidence="1">Multi-pass membrane protein</topology>
    </subcellularLocation>
</comment>
<dbReference type="EMBL" id="PQIB02000014">
    <property type="protein sequence ID" value="RLM69431.1"/>
    <property type="molecule type" value="Genomic_DNA"/>
</dbReference>
<dbReference type="Pfam" id="PF01027">
    <property type="entry name" value="Bax1-I"/>
    <property type="match status" value="2"/>
</dbReference>
<feature type="transmembrane region" description="Helical" evidence="5">
    <location>
        <begin position="242"/>
        <end position="261"/>
    </location>
</feature>
<evidence type="ECO:0000313" key="6">
    <source>
        <dbReference type="EMBL" id="RLM69431.1"/>
    </source>
</evidence>
<evidence type="ECO:0000256" key="2">
    <source>
        <dbReference type="ARBA" id="ARBA00022692"/>
    </source>
</evidence>
<feature type="transmembrane region" description="Helical" evidence="5">
    <location>
        <begin position="54"/>
        <end position="77"/>
    </location>
</feature>
<dbReference type="Proteomes" id="UP000275267">
    <property type="component" value="Unassembled WGS sequence"/>
</dbReference>
<name>A0A3L6Q2P7_PANMI</name>
<keyword evidence="7" id="KW-1185">Reference proteome</keyword>
<dbReference type="GO" id="GO:0016020">
    <property type="term" value="C:membrane"/>
    <property type="evidence" value="ECO:0007669"/>
    <property type="project" value="UniProtKB-SubCell"/>
</dbReference>
<feature type="transmembrane region" description="Helical" evidence="5">
    <location>
        <begin position="89"/>
        <end position="107"/>
    </location>
</feature>
<keyword evidence="2 5" id="KW-0812">Transmembrane</keyword>
<evidence type="ECO:0000256" key="3">
    <source>
        <dbReference type="ARBA" id="ARBA00022989"/>
    </source>
</evidence>
<sequence length="297" mass="32511">MSKPQGQDADVEAAVPAADAAGKAAPAAAEAAKPARKVAEEADPRLRWAFVRKVYAILSLQFALTAAVSVAACLVRAVPRFFATGPPAAVWPVFVGILVSPLIVMLPMLKYREKHPTNLVLLGVFTLCCSLSIAMTTSTSLGRVVLQSAILTAVAVLGLTLFTFWAVKKGYDFTFMFPFLFTCLNVLLVYLVIQVCLPDSNAIFLFLTRSIFLRATHLSGIRCNVAIHWTSQIFFPLGRVGITIYGFLATLVFSGFIVFDTHMLLKRHTYNEYVVAAISLYLDVINLFMAQMSLSFQ</sequence>
<feature type="transmembrane region" description="Helical" evidence="5">
    <location>
        <begin position="273"/>
        <end position="294"/>
    </location>
</feature>
<accession>A0A3L6Q2P7</accession>
<dbReference type="AlphaFoldDB" id="A0A3L6Q2P7"/>
<reference evidence="7" key="1">
    <citation type="journal article" date="2019" name="Nat. Commun.">
        <title>The genome of broomcorn millet.</title>
        <authorList>
            <person name="Zou C."/>
            <person name="Miki D."/>
            <person name="Li D."/>
            <person name="Tang Q."/>
            <person name="Xiao L."/>
            <person name="Rajput S."/>
            <person name="Deng P."/>
            <person name="Jia W."/>
            <person name="Huang R."/>
            <person name="Zhang M."/>
            <person name="Sun Y."/>
            <person name="Hu J."/>
            <person name="Fu X."/>
            <person name="Schnable P.S."/>
            <person name="Li F."/>
            <person name="Zhang H."/>
            <person name="Feng B."/>
            <person name="Zhu X."/>
            <person name="Liu R."/>
            <person name="Schnable J.C."/>
            <person name="Zhu J.-K."/>
            <person name="Zhang H."/>
        </authorList>
    </citation>
    <scope>NUCLEOTIDE SEQUENCE [LARGE SCALE GENOMIC DNA]</scope>
</reference>
<dbReference type="PANTHER" id="PTHR23291">
    <property type="entry name" value="BAX INHIBITOR-RELATED"/>
    <property type="match status" value="1"/>
</dbReference>
<evidence type="ECO:0000256" key="4">
    <source>
        <dbReference type="ARBA" id="ARBA00023136"/>
    </source>
</evidence>
<evidence type="ECO:0000256" key="5">
    <source>
        <dbReference type="RuleBase" id="RU004379"/>
    </source>
</evidence>
<evidence type="ECO:0000313" key="7">
    <source>
        <dbReference type="Proteomes" id="UP000275267"/>
    </source>
</evidence>
<keyword evidence="3 5" id="KW-1133">Transmembrane helix</keyword>
<dbReference type="InterPro" id="IPR006214">
    <property type="entry name" value="Bax_inhibitor_1-related"/>
</dbReference>
<organism evidence="6 7">
    <name type="scientific">Panicum miliaceum</name>
    <name type="common">Proso millet</name>
    <name type="synonym">Broomcorn millet</name>
    <dbReference type="NCBI Taxonomy" id="4540"/>
    <lineage>
        <taxon>Eukaryota</taxon>
        <taxon>Viridiplantae</taxon>
        <taxon>Streptophyta</taxon>
        <taxon>Embryophyta</taxon>
        <taxon>Tracheophyta</taxon>
        <taxon>Spermatophyta</taxon>
        <taxon>Magnoliopsida</taxon>
        <taxon>Liliopsida</taxon>
        <taxon>Poales</taxon>
        <taxon>Poaceae</taxon>
        <taxon>PACMAD clade</taxon>
        <taxon>Panicoideae</taxon>
        <taxon>Panicodae</taxon>
        <taxon>Paniceae</taxon>
        <taxon>Panicinae</taxon>
        <taxon>Panicum</taxon>
        <taxon>Panicum sect. Panicum</taxon>
    </lineage>
</organism>
<keyword evidence="4 5" id="KW-0472">Membrane</keyword>
<protein>
    <submittedName>
        <fullName evidence="6">BI1-like protein</fullName>
    </submittedName>
</protein>
<comment type="caution">
    <text evidence="6">The sequence shown here is derived from an EMBL/GenBank/DDBJ whole genome shotgun (WGS) entry which is preliminary data.</text>
</comment>